<dbReference type="AlphaFoldDB" id="A0A3E2N6Y0"/>
<dbReference type="InterPro" id="IPR015424">
    <property type="entry name" value="PyrdxlP-dep_Trfase"/>
</dbReference>
<dbReference type="Gene3D" id="3.40.640.10">
    <property type="entry name" value="Type I PLP-dependent aspartate aminotransferase-like (Major domain)"/>
    <property type="match status" value="1"/>
</dbReference>
<evidence type="ECO:0000256" key="3">
    <source>
        <dbReference type="RuleBase" id="RU004508"/>
    </source>
</evidence>
<keyword evidence="5" id="KW-0032">Aminotransferase</keyword>
<dbReference type="EMBL" id="QOHO01000073">
    <property type="protein sequence ID" value="RFZ76755.1"/>
    <property type="molecule type" value="Genomic_DNA"/>
</dbReference>
<gene>
    <name evidence="5" type="ORF">DS742_21920</name>
    <name evidence="4" type="ORF">LAD12857_42260</name>
</gene>
<dbReference type="PIRSF" id="PIRSF000390">
    <property type="entry name" value="PLP_StrS"/>
    <property type="match status" value="1"/>
</dbReference>
<evidence type="ECO:0000313" key="5">
    <source>
        <dbReference type="EMBL" id="RFZ76755.1"/>
    </source>
</evidence>
<evidence type="ECO:0000313" key="4">
    <source>
        <dbReference type="EMBL" id="GLB32303.1"/>
    </source>
</evidence>
<dbReference type="NCBIfam" id="TIGR04181">
    <property type="entry name" value="NHT_00031"/>
    <property type="match status" value="1"/>
</dbReference>
<dbReference type="GO" id="GO:0000271">
    <property type="term" value="P:polysaccharide biosynthetic process"/>
    <property type="evidence" value="ECO:0007669"/>
    <property type="project" value="TreeGrafter"/>
</dbReference>
<dbReference type="InterPro" id="IPR015421">
    <property type="entry name" value="PyrdxlP-dep_Trfase_major"/>
</dbReference>
<dbReference type="GO" id="GO:0008483">
    <property type="term" value="F:transaminase activity"/>
    <property type="evidence" value="ECO:0007669"/>
    <property type="project" value="UniProtKB-KW"/>
</dbReference>
<dbReference type="Pfam" id="PF01041">
    <property type="entry name" value="DegT_DnrJ_EryC1"/>
    <property type="match status" value="1"/>
</dbReference>
<evidence type="ECO:0000313" key="7">
    <source>
        <dbReference type="Proteomes" id="UP001419084"/>
    </source>
</evidence>
<evidence type="ECO:0000256" key="2">
    <source>
        <dbReference type="PIRSR" id="PIRSR000390-2"/>
    </source>
</evidence>
<proteinExistence type="inferred from homology"/>
<evidence type="ECO:0000313" key="6">
    <source>
        <dbReference type="Proteomes" id="UP000260680"/>
    </source>
</evidence>
<dbReference type="Proteomes" id="UP000260680">
    <property type="component" value="Unassembled WGS sequence"/>
</dbReference>
<protein>
    <submittedName>
        <fullName evidence="4">Aminotransferase DegT</fullName>
    </submittedName>
    <submittedName>
        <fullName evidence="5">LegC family aminotransferase</fullName>
    </submittedName>
</protein>
<dbReference type="SUPFAM" id="SSF53383">
    <property type="entry name" value="PLP-dependent transferases"/>
    <property type="match status" value="1"/>
</dbReference>
<dbReference type="InterPro" id="IPR026385">
    <property type="entry name" value="LegC-like"/>
</dbReference>
<reference evidence="5 6" key="1">
    <citation type="submission" date="2018-07" db="EMBL/GenBank/DDBJ databases">
        <title>New species, Clostridium PI-S10-A1B.</title>
        <authorList>
            <person name="Krishna G."/>
            <person name="Summeta K."/>
            <person name="Shikha S."/>
            <person name="Prabhu P.B."/>
            <person name="Suresh K."/>
        </authorList>
    </citation>
    <scope>NUCLEOTIDE SEQUENCE [LARGE SCALE GENOMIC DNA]</scope>
    <source>
        <strain evidence="5 6">PI-S10-A1B</strain>
    </source>
</reference>
<dbReference type="PANTHER" id="PTHR30244">
    <property type="entry name" value="TRANSAMINASE"/>
    <property type="match status" value="1"/>
</dbReference>
<feature type="modified residue" description="N6-(pyridoxal phosphate)lysine" evidence="2">
    <location>
        <position position="201"/>
    </location>
</feature>
<keyword evidence="7" id="KW-1185">Reference proteome</keyword>
<dbReference type="InterPro" id="IPR015422">
    <property type="entry name" value="PyrdxlP-dep_Trfase_small"/>
</dbReference>
<evidence type="ECO:0000256" key="1">
    <source>
        <dbReference type="PIRSR" id="PIRSR000390-1"/>
    </source>
</evidence>
<dbReference type="GO" id="GO:0030170">
    <property type="term" value="F:pyridoxal phosphate binding"/>
    <property type="evidence" value="ECO:0007669"/>
    <property type="project" value="TreeGrafter"/>
</dbReference>
<dbReference type="InterPro" id="IPR000653">
    <property type="entry name" value="DegT/StrS_aminotransferase"/>
</dbReference>
<dbReference type="Gene3D" id="3.90.1150.10">
    <property type="entry name" value="Aspartate Aminotransferase, domain 1"/>
    <property type="match status" value="1"/>
</dbReference>
<dbReference type="CDD" id="cd00616">
    <property type="entry name" value="AHBA_syn"/>
    <property type="match status" value="1"/>
</dbReference>
<dbReference type="OrthoDB" id="9810913at2"/>
<sequence>MIPLSVPVIKGNEKKYADEAISNGWVSASGSYVTRFENEMADYLKVEKTAAVQSGTAALHLSLLLSGVKPGEEVIVPALTFIAAVNPVKYLGAEPVFMDCDDSLNIDCEKLEDFLKKECTKTTLGLRNNKSKRIIRAITAVHIFGNMADMETLVRLADEYGLKLIEDATEALGTRYKDGIFQGKFAGTMGDFGAYSFNGNKIITTGGGGMVTAKNAANVKKCAYLAAQAKDDPLNYVHNHIGYNYRMTNVQAALGVGQLECLEDYIRIKIQNYNYYREGLKTIQDAAVLMPFNEKARNNHWFYSLLLRNKTLKRDSLIRQLKEAGIETRPIWKLNHTQTMYQNCQTYFVEKAPFYQSRIINLPCSVNLTEADMDFVIEALKKS</sequence>
<comment type="caution">
    <text evidence="5">The sequence shown here is derived from an EMBL/GenBank/DDBJ whole genome shotgun (WGS) entry which is preliminary data.</text>
</comment>
<accession>A0A3E2N6Y0</accession>
<feature type="active site" description="Proton acceptor" evidence="1">
    <location>
        <position position="201"/>
    </location>
</feature>
<dbReference type="Proteomes" id="UP001419084">
    <property type="component" value="Unassembled WGS sequence"/>
</dbReference>
<dbReference type="EMBL" id="BRPJ01000090">
    <property type="protein sequence ID" value="GLB32303.1"/>
    <property type="molecule type" value="Genomic_DNA"/>
</dbReference>
<dbReference type="RefSeq" id="WP_117419098.1">
    <property type="nucleotide sequence ID" value="NZ_BRPJ01000090.1"/>
</dbReference>
<reference evidence="4 7" key="2">
    <citation type="journal article" date="2024" name="Int. J. Syst. Evol. Microbiol.">
        <title>Lacrimispora brassicae sp. nov. isolated from fermented cabbage, and proposal of Clostridium indicum Gundawar et al. 2019 and Clostridium methoxybenzovorans Mechichi et al. 1999 as heterotypic synonyms of Lacrimispora amygdalina (Parshina et al. 2003) Haas and Blanchard 2020 and Lacrimispora indolis (McClung and McCoy 1957) Haas and Blanchard 2020, respectively.</title>
        <authorList>
            <person name="Kobayashi H."/>
            <person name="Tanizawa Y."/>
            <person name="Sakamoto M."/>
            <person name="Ohkuma M."/>
            <person name="Tohno M."/>
        </authorList>
    </citation>
    <scope>NUCLEOTIDE SEQUENCE [LARGE SCALE GENOMIC DNA]</scope>
    <source>
        <strain evidence="4 7">DSM 12857</strain>
    </source>
</reference>
<organism evidence="5 6">
    <name type="scientific">Lacrimispora amygdalina</name>
    <dbReference type="NCBI Taxonomy" id="253257"/>
    <lineage>
        <taxon>Bacteria</taxon>
        <taxon>Bacillati</taxon>
        <taxon>Bacillota</taxon>
        <taxon>Clostridia</taxon>
        <taxon>Lachnospirales</taxon>
        <taxon>Lachnospiraceae</taxon>
        <taxon>Lacrimispora</taxon>
    </lineage>
</organism>
<comment type="similarity">
    <text evidence="3">Belongs to the DegT/DnrJ/EryC1 family.</text>
</comment>
<keyword evidence="2 3" id="KW-0663">Pyridoxal phosphate</keyword>
<name>A0A3E2N6Y0_9FIRM</name>
<keyword evidence="5" id="KW-0808">Transferase</keyword>
<dbReference type="PANTHER" id="PTHR30244:SF30">
    <property type="entry name" value="BLR5990 PROTEIN"/>
    <property type="match status" value="1"/>
</dbReference>